<evidence type="ECO:0000256" key="2">
    <source>
        <dbReference type="SAM" id="Phobius"/>
    </source>
</evidence>
<proteinExistence type="predicted"/>
<feature type="transmembrane region" description="Helical" evidence="2">
    <location>
        <begin position="108"/>
        <end position="133"/>
    </location>
</feature>
<feature type="transmembrane region" description="Helical" evidence="2">
    <location>
        <begin position="140"/>
        <end position="162"/>
    </location>
</feature>
<comment type="caution">
    <text evidence="3">The sequence shown here is derived from an EMBL/GenBank/DDBJ whole genome shotgun (WGS) entry which is preliminary data.</text>
</comment>
<gene>
    <name evidence="3" type="ORF">AFUS01_LOCUS46797</name>
</gene>
<sequence>MSVDKNPGAETNEDIEDKKGFHHNSSAGTSTLFELIPNIETKVLWVCDPCTCCECCHGCHLRTWCVCLAFTEMFVWIPPMCIYLTIGKLIRKSSIKAAELMDAKGTQVFISLVSTTGVLSQIFGLVFIIGIFFRLKILCIVHATASAINAMFITAAFLDAVLTFPFDWMYMIWAPTLICLLVLYLFLVLASYGLFTRMRADADDVHSHSFPDLDSCVSHFKPEDINKKTLVYSPNLSSIYDGKYSYLESRLISNDSDDSLMS</sequence>
<evidence type="ECO:0000313" key="4">
    <source>
        <dbReference type="Proteomes" id="UP000708208"/>
    </source>
</evidence>
<accession>A0A8J2Q265</accession>
<dbReference type="EMBL" id="CAJVCH010571520">
    <property type="protein sequence ID" value="CAG7837732.1"/>
    <property type="molecule type" value="Genomic_DNA"/>
</dbReference>
<keyword evidence="2" id="KW-1133">Transmembrane helix</keyword>
<organism evidence="3 4">
    <name type="scientific">Allacma fusca</name>
    <dbReference type="NCBI Taxonomy" id="39272"/>
    <lineage>
        <taxon>Eukaryota</taxon>
        <taxon>Metazoa</taxon>
        <taxon>Ecdysozoa</taxon>
        <taxon>Arthropoda</taxon>
        <taxon>Hexapoda</taxon>
        <taxon>Collembola</taxon>
        <taxon>Symphypleona</taxon>
        <taxon>Sminthuridae</taxon>
        <taxon>Allacma</taxon>
    </lineage>
</organism>
<reference evidence="3" key="1">
    <citation type="submission" date="2021-06" db="EMBL/GenBank/DDBJ databases">
        <authorList>
            <person name="Hodson N. C."/>
            <person name="Mongue J. A."/>
            <person name="Jaron S. K."/>
        </authorList>
    </citation>
    <scope>NUCLEOTIDE SEQUENCE</scope>
</reference>
<keyword evidence="2" id="KW-0472">Membrane</keyword>
<feature type="transmembrane region" description="Helical" evidence="2">
    <location>
        <begin position="168"/>
        <end position="189"/>
    </location>
</feature>
<feature type="region of interest" description="Disordered" evidence="1">
    <location>
        <begin position="1"/>
        <end position="23"/>
    </location>
</feature>
<name>A0A8J2Q265_9HEXA</name>
<protein>
    <submittedName>
        <fullName evidence="3">Uncharacterized protein</fullName>
    </submittedName>
</protein>
<evidence type="ECO:0000256" key="1">
    <source>
        <dbReference type="SAM" id="MobiDB-lite"/>
    </source>
</evidence>
<dbReference type="Proteomes" id="UP000708208">
    <property type="component" value="Unassembled WGS sequence"/>
</dbReference>
<keyword evidence="2" id="KW-0812">Transmembrane</keyword>
<keyword evidence="4" id="KW-1185">Reference proteome</keyword>
<evidence type="ECO:0000313" key="3">
    <source>
        <dbReference type="EMBL" id="CAG7837732.1"/>
    </source>
</evidence>
<dbReference type="AlphaFoldDB" id="A0A8J2Q265"/>